<dbReference type="SUPFAM" id="SSF48163">
    <property type="entry name" value="An anticodon-binding domain of class I aminoacyl-tRNA synthetases"/>
    <property type="match status" value="1"/>
</dbReference>
<reference evidence="12 13" key="1">
    <citation type="journal article" date="2015" name="Nature">
        <title>rRNA introns, odd ribosomes, and small enigmatic genomes across a large radiation of phyla.</title>
        <authorList>
            <person name="Brown C.T."/>
            <person name="Hug L.A."/>
            <person name="Thomas B.C."/>
            <person name="Sharon I."/>
            <person name="Castelle C.J."/>
            <person name="Singh A."/>
            <person name="Wilkins M.J."/>
            <person name="Williams K.H."/>
            <person name="Banfield J.F."/>
        </authorList>
    </citation>
    <scope>NUCLEOTIDE SEQUENCE [LARGE SCALE GENOMIC DNA]</scope>
</reference>
<keyword evidence="7 10" id="KW-0648">Protein biosynthesis</keyword>
<evidence type="ECO:0000256" key="9">
    <source>
        <dbReference type="ARBA" id="ARBA00048573"/>
    </source>
</evidence>
<comment type="catalytic activity">
    <reaction evidence="9 10">
        <text>tRNA(Lys) + L-lysine + ATP = L-lysyl-tRNA(Lys) + AMP + diphosphate</text>
        <dbReference type="Rhea" id="RHEA:20792"/>
        <dbReference type="Rhea" id="RHEA-COMP:9696"/>
        <dbReference type="Rhea" id="RHEA-COMP:9697"/>
        <dbReference type="ChEBI" id="CHEBI:30616"/>
        <dbReference type="ChEBI" id="CHEBI:32551"/>
        <dbReference type="ChEBI" id="CHEBI:33019"/>
        <dbReference type="ChEBI" id="CHEBI:78442"/>
        <dbReference type="ChEBI" id="CHEBI:78529"/>
        <dbReference type="ChEBI" id="CHEBI:456215"/>
        <dbReference type="EC" id="6.1.1.6"/>
    </reaction>
</comment>
<dbReference type="InterPro" id="IPR014729">
    <property type="entry name" value="Rossmann-like_a/b/a_fold"/>
</dbReference>
<dbReference type="SUPFAM" id="SSF52374">
    <property type="entry name" value="Nucleotidylyl transferase"/>
    <property type="match status" value="1"/>
</dbReference>
<dbReference type="Gene3D" id="3.40.50.620">
    <property type="entry name" value="HUPs"/>
    <property type="match status" value="2"/>
</dbReference>
<keyword evidence="5 10" id="KW-0547">Nucleotide-binding</keyword>
<evidence type="ECO:0000313" key="12">
    <source>
        <dbReference type="EMBL" id="KKS83753.1"/>
    </source>
</evidence>
<keyword evidence="3 10" id="KW-0963">Cytoplasm</keyword>
<organism evidence="12 13">
    <name type="scientific">Candidatus Gottesmanbacteria bacterium GW2011_GWA1_43_11</name>
    <dbReference type="NCBI Taxonomy" id="1618436"/>
    <lineage>
        <taxon>Bacteria</taxon>
        <taxon>Candidatus Gottesmaniibacteriota</taxon>
    </lineage>
</organism>
<evidence type="ECO:0000256" key="1">
    <source>
        <dbReference type="ARBA" id="ARBA00004496"/>
    </source>
</evidence>
<evidence type="ECO:0000256" key="8">
    <source>
        <dbReference type="ARBA" id="ARBA00023146"/>
    </source>
</evidence>
<dbReference type="InterPro" id="IPR008925">
    <property type="entry name" value="aa_tRNA-synth_I_cd-bd_sf"/>
</dbReference>
<dbReference type="PANTHER" id="PTHR37940">
    <property type="entry name" value="LYSINE--TRNA LIGASE"/>
    <property type="match status" value="1"/>
</dbReference>
<dbReference type="Gene3D" id="1.10.10.770">
    <property type="match status" value="1"/>
</dbReference>
<comment type="caution">
    <text evidence="10">Lacks conserved residue(s) required for the propagation of feature annotation.</text>
</comment>
<sequence length="527" mass="60104">MFWADKIAKTIIDSGKYQPYWVDDMKTPSGRIHVGSLRGVVIHDLVYKALKSAGETATFTYVFEDHDPMDGLPVYLDQEKWSKFLGQPLFTVPSPGENARNFGEFFALEFQKVFNQIGCQPKIIWMSEMYKAGKMNDSVRLCLDQAAEIRKIYEEMYEKKLPDTWYPFQVVCPKCSKESTTRVTDWDGEQVSFKCIVDVVDWTKGCGYTGKISPFSDADHFAGKLPWKVEWPVKWQMIGVTVEGAGKDHMSAGGSHDVAQQICKRVLNYPVPYPVAYEFFLLGGKKMSSSKGVGSSAKEAAEILPPYLLRFLFTRTDYNQAIDFNPISTMAIPDLFDEYDRAWQAYIKKSDENLARAFELAQIGNTPFHTPLFIPRFREIVNFLQQPSVILTDKFSESKGASLTTEEQTLLNERVAYARIWLEKYAPAEFKFTMSMEVSAEARSLSEAQKNYLGKIIPLLEQTKTPDELQLQLYGLARELNLNPKQAFAAIYLSLLGKTHGPKAAWLMLQYPKEKIIQRLQEILNIN</sequence>
<dbReference type="InterPro" id="IPR002904">
    <property type="entry name" value="Lys-tRNA-ligase"/>
</dbReference>
<dbReference type="PATRIC" id="fig|1618436.3.peg.1288"/>
<dbReference type="InterPro" id="IPR020751">
    <property type="entry name" value="aa-tRNA-synth_I_codon-bd_sub2"/>
</dbReference>
<dbReference type="InterPro" id="IPR045462">
    <property type="entry name" value="aa-tRNA-synth_I_cd-bd"/>
</dbReference>
<feature type="short sequence motif" description="'HIGH' region" evidence="10">
    <location>
        <begin position="28"/>
        <end position="36"/>
    </location>
</feature>
<dbReference type="GO" id="GO:0006430">
    <property type="term" value="P:lysyl-tRNA aminoacylation"/>
    <property type="evidence" value="ECO:0007669"/>
    <property type="project" value="UniProtKB-UniRule"/>
</dbReference>
<keyword evidence="6 10" id="KW-0067">ATP-binding</keyword>
<feature type="domain" description="Aminoacyl-tRNA synthetase class I anticodon-binding" evidence="11">
    <location>
        <begin position="429"/>
        <end position="523"/>
    </location>
</feature>
<dbReference type="PANTHER" id="PTHR37940:SF1">
    <property type="entry name" value="LYSINE--TRNA LIGASE"/>
    <property type="match status" value="1"/>
</dbReference>
<name>A0A0G1FA75_9BACT</name>
<dbReference type="GO" id="GO:0004824">
    <property type="term" value="F:lysine-tRNA ligase activity"/>
    <property type="evidence" value="ECO:0007669"/>
    <property type="project" value="UniProtKB-UniRule"/>
</dbReference>
<dbReference type="Pfam" id="PF01921">
    <property type="entry name" value="tRNA-synt_1f"/>
    <property type="match status" value="1"/>
</dbReference>
<dbReference type="GO" id="GO:0005737">
    <property type="term" value="C:cytoplasm"/>
    <property type="evidence" value="ECO:0007669"/>
    <property type="project" value="UniProtKB-SubCell"/>
</dbReference>
<dbReference type="GO" id="GO:0000049">
    <property type="term" value="F:tRNA binding"/>
    <property type="evidence" value="ECO:0007669"/>
    <property type="project" value="InterPro"/>
</dbReference>
<dbReference type="Gene3D" id="6.10.20.10">
    <property type="entry name" value="Lysine tRNA ligase, stem contact fold domain"/>
    <property type="match status" value="1"/>
</dbReference>
<keyword evidence="4 10" id="KW-0436">Ligase</keyword>
<evidence type="ECO:0000256" key="6">
    <source>
        <dbReference type="ARBA" id="ARBA00022840"/>
    </source>
</evidence>
<accession>A0A0G1FA75</accession>
<evidence type="ECO:0000256" key="10">
    <source>
        <dbReference type="HAMAP-Rule" id="MF_00177"/>
    </source>
</evidence>
<comment type="similarity">
    <text evidence="2 10">Belongs to the class-I aminoacyl-tRNA synthetase family.</text>
</comment>
<comment type="subcellular location">
    <subcellularLocation>
        <location evidence="1 10">Cytoplasm</location>
    </subcellularLocation>
</comment>
<evidence type="ECO:0000256" key="7">
    <source>
        <dbReference type="ARBA" id="ARBA00022917"/>
    </source>
</evidence>
<dbReference type="HAMAP" id="MF_00177">
    <property type="entry name" value="Lys_tRNA_synth_class1"/>
    <property type="match status" value="1"/>
</dbReference>
<evidence type="ECO:0000313" key="13">
    <source>
        <dbReference type="Proteomes" id="UP000034543"/>
    </source>
</evidence>
<comment type="caution">
    <text evidence="12">The sequence shown here is derived from an EMBL/GenBank/DDBJ whole genome shotgun (WGS) entry which is preliminary data.</text>
</comment>
<dbReference type="EMBL" id="LCFB01000032">
    <property type="protein sequence ID" value="KKS83753.1"/>
    <property type="molecule type" value="Genomic_DNA"/>
</dbReference>
<dbReference type="STRING" id="1618436.UV59_C0032G0001"/>
<feature type="short sequence motif" description="'KMSKS' region" evidence="10">
    <location>
        <begin position="286"/>
        <end position="290"/>
    </location>
</feature>
<evidence type="ECO:0000256" key="4">
    <source>
        <dbReference type="ARBA" id="ARBA00022598"/>
    </source>
</evidence>
<dbReference type="Proteomes" id="UP000034543">
    <property type="component" value="Unassembled WGS sequence"/>
</dbReference>
<dbReference type="Pfam" id="PF19269">
    <property type="entry name" value="Anticodon_2"/>
    <property type="match status" value="1"/>
</dbReference>
<proteinExistence type="inferred from homology"/>
<evidence type="ECO:0000259" key="11">
    <source>
        <dbReference type="Pfam" id="PF19269"/>
    </source>
</evidence>
<protein>
    <recommendedName>
        <fullName evidence="10">Lysine--tRNA ligase</fullName>
        <ecNumber evidence="10">6.1.1.6</ecNumber>
    </recommendedName>
    <alternativeName>
        <fullName evidence="10">Lysyl-tRNA synthetase</fullName>
        <shortName evidence="10">LysRS</shortName>
    </alternativeName>
</protein>
<dbReference type="InterPro" id="IPR042078">
    <property type="entry name" value="Lys-tRNA-ligase_SC_fold"/>
</dbReference>
<gene>
    <name evidence="10" type="primary">lysS</name>
    <name evidence="12" type="ORF">UV59_C0032G0001</name>
</gene>
<evidence type="ECO:0000256" key="3">
    <source>
        <dbReference type="ARBA" id="ARBA00022490"/>
    </source>
</evidence>
<dbReference type="EC" id="6.1.1.6" evidence="10"/>
<evidence type="ECO:0000256" key="2">
    <source>
        <dbReference type="ARBA" id="ARBA00005594"/>
    </source>
</evidence>
<evidence type="ECO:0000256" key="5">
    <source>
        <dbReference type="ARBA" id="ARBA00022741"/>
    </source>
</evidence>
<keyword evidence="8 10" id="KW-0030">Aminoacyl-tRNA synthetase</keyword>
<dbReference type="NCBIfam" id="TIGR00467">
    <property type="entry name" value="lysS_arch"/>
    <property type="match status" value="1"/>
</dbReference>
<dbReference type="AlphaFoldDB" id="A0A0G1FA75"/>
<dbReference type="GO" id="GO:0005524">
    <property type="term" value="F:ATP binding"/>
    <property type="evidence" value="ECO:0007669"/>
    <property type="project" value="UniProtKB-UniRule"/>
</dbReference>
<dbReference type="Gene3D" id="1.10.10.350">
    <property type="match status" value="1"/>
</dbReference>